<comment type="caution">
    <text evidence="1">The sequence shown here is derived from an EMBL/GenBank/DDBJ whole genome shotgun (WGS) entry which is preliminary data.</text>
</comment>
<reference evidence="1 2" key="1">
    <citation type="journal article" date="2022" name="Hortic Res">
        <title>A haplotype resolved chromosomal level avocado genome allows analysis of novel avocado genes.</title>
        <authorList>
            <person name="Nath O."/>
            <person name="Fletcher S.J."/>
            <person name="Hayward A."/>
            <person name="Shaw L.M."/>
            <person name="Masouleh A.K."/>
            <person name="Furtado A."/>
            <person name="Henry R.J."/>
            <person name="Mitter N."/>
        </authorList>
    </citation>
    <scope>NUCLEOTIDE SEQUENCE [LARGE SCALE GENOMIC DNA]</scope>
    <source>
        <strain evidence="2">cv. Hass</strain>
    </source>
</reference>
<name>A0ACC2MXA8_PERAE</name>
<evidence type="ECO:0000313" key="2">
    <source>
        <dbReference type="Proteomes" id="UP001234297"/>
    </source>
</evidence>
<proteinExistence type="predicted"/>
<dbReference type="EMBL" id="CM056809">
    <property type="protein sequence ID" value="KAJ8650288.1"/>
    <property type="molecule type" value="Genomic_DNA"/>
</dbReference>
<sequence>MDRQSKVSDYKKERSSSWPKSAGPSKSQPSPPESSDLGSEGPNDAVIALEIIASNSWSSSASFSSSGSSDSCVESYSGENHGHKKSPGADVACLILRGCIRCHMYVMLQKQNPRCPRCSNSSDLVSFFHE</sequence>
<keyword evidence="2" id="KW-1185">Reference proteome</keyword>
<protein>
    <submittedName>
        <fullName evidence="1">Uncharacterized protein</fullName>
    </submittedName>
</protein>
<gene>
    <name evidence="1" type="ORF">MRB53_003311</name>
</gene>
<evidence type="ECO:0000313" key="1">
    <source>
        <dbReference type="EMBL" id="KAJ8650288.1"/>
    </source>
</evidence>
<accession>A0ACC2MXA8</accession>
<dbReference type="Proteomes" id="UP001234297">
    <property type="component" value="Chromosome 1"/>
</dbReference>
<organism evidence="1 2">
    <name type="scientific">Persea americana</name>
    <name type="common">Avocado</name>
    <dbReference type="NCBI Taxonomy" id="3435"/>
    <lineage>
        <taxon>Eukaryota</taxon>
        <taxon>Viridiplantae</taxon>
        <taxon>Streptophyta</taxon>
        <taxon>Embryophyta</taxon>
        <taxon>Tracheophyta</taxon>
        <taxon>Spermatophyta</taxon>
        <taxon>Magnoliopsida</taxon>
        <taxon>Magnoliidae</taxon>
        <taxon>Laurales</taxon>
        <taxon>Lauraceae</taxon>
        <taxon>Persea</taxon>
    </lineage>
</organism>